<reference evidence="1 2" key="1">
    <citation type="submission" date="2019-03" db="EMBL/GenBank/DDBJ databases">
        <title>Genomic Encyclopedia of Type Strains, Phase IV (KMG-IV): sequencing the most valuable type-strain genomes for metagenomic binning, comparative biology and taxonomic classification.</title>
        <authorList>
            <person name="Goeker M."/>
        </authorList>
    </citation>
    <scope>NUCLEOTIDE SEQUENCE [LARGE SCALE GENOMIC DNA]</scope>
    <source>
        <strain evidence="1 2">DSM 45765</strain>
    </source>
</reference>
<name>A0A4R2R0Q6_9PSEU</name>
<gene>
    <name evidence="1" type="ORF">EV191_1013</name>
</gene>
<proteinExistence type="predicted"/>
<comment type="caution">
    <text evidence="1">The sequence shown here is derived from an EMBL/GenBank/DDBJ whole genome shotgun (WGS) entry which is preliminary data.</text>
</comment>
<dbReference type="EMBL" id="SLXQ01000001">
    <property type="protein sequence ID" value="TCP56063.1"/>
    <property type="molecule type" value="Genomic_DNA"/>
</dbReference>
<dbReference type="AlphaFoldDB" id="A0A4R2R0Q6"/>
<protein>
    <submittedName>
        <fullName evidence="1">Uncharacterized protein</fullName>
    </submittedName>
</protein>
<keyword evidence="2" id="KW-1185">Reference proteome</keyword>
<accession>A0A4R2R0Q6</accession>
<dbReference type="Proteomes" id="UP000294911">
    <property type="component" value="Unassembled WGS sequence"/>
</dbReference>
<evidence type="ECO:0000313" key="1">
    <source>
        <dbReference type="EMBL" id="TCP56063.1"/>
    </source>
</evidence>
<organism evidence="1 2">
    <name type="scientific">Tamaricihabitans halophyticus</name>
    <dbReference type="NCBI Taxonomy" id="1262583"/>
    <lineage>
        <taxon>Bacteria</taxon>
        <taxon>Bacillati</taxon>
        <taxon>Actinomycetota</taxon>
        <taxon>Actinomycetes</taxon>
        <taxon>Pseudonocardiales</taxon>
        <taxon>Pseudonocardiaceae</taxon>
        <taxon>Tamaricihabitans</taxon>
    </lineage>
</organism>
<sequence length="115" mass="12442">MRARPCGRLIETPYVVQGTIVTDAEILAVVRQHSGNGMSSHMAVIEVPKELLSFAPDGGCRTLWATDKGTYLVLGTVVTDAHVLAEVRKRSGNGIPDYETVIEVPRELPGREATV</sequence>
<evidence type="ECO:0000313" key="2">
    <source>
        <dbReference type="Proteomes" id="UP000294911"/>
    </source>
</evidence>